<reference evidence="2" key="1">
    <citation type="journal article" date="2023" name="G3 (Bethesda)">
        <title>Genome assembly and association tests identify interacting loci associated with vigor, precocity, and sex in interspecific pistachio rootstocks.</title>
        <authorList>
            <person name="Palmer W."/>
            <person name="Jacygrad E."/>
            <person name="Sagayaradj S."/>
            <person name="Cavanaugh K."/>
            <person name="Han R."/>
            <person name="Bertier L."/>
            <person name="Beede B."/>
            <person name="Kafkas S."/>
            <person name="Golino D."/>
            <person name="Preece J."/>
            <person name="Michelmore R."/>
        </authorList>
    </citation>
    <scope>NUCLEOTIDE SEQUENCE [LARGE SCALE GENOMIC DNA]</scope>
</reference>
<dbReference type="EMBL" id="CM047910">
    <property type="protein sequence ID" value="KAJ0074720.1"/>
    <property type="molecule type" value="Genomic_DNA"/>
</dbReference>
<proteinExistence type="predicted"/>
<sequence>MAQFMHQPTNEHWVLVKRILRYLCGTLDKGLLLYCDSPLTLHGFSDVDWAGNKDDYSSTNAYLVYLGRNLVSWSLKKQQIVARSSTEAEYRSIAATAVELR</sequence>
<evidence type="ECO:0000313" key="1">
    <source>
        <dbReference type="EMBL" id="KAJ0074720.1"/>
    </source>
</evidence>
<accession>A0ACC0ZP01</accession>
<evidence type="ECO:0000313" key="2">
    <source>
        <dbReference type="Proteomes" id="UP001164250"/>
    </source>
</evidence>
<organism evidence="1 2">
    <name type="scientific">Pistacia atlantica</name>
    <dbReference type="NCBI Taxonomy" id="434234"/>
    <lineage>
        <taxon>Eukaryota</taxon>
        <taxon>Viridiplantae</taxon>
        <taxon>Streptophyta</taxon>
        <taxon>Embryophyta</taxon>
        <taxon>Tracheophyta</taxon>
        <taxon>Spermatophyta</taxon>
        <taxon>Magnoliopsida</taxon>
        <taxon>eudicotyledons</taxon>
        <taxon>Gunneridae</taxon>
        <taxon>Pentapetalae</taxon>
        <taxon>rosids</taxon>
        <taxon>malvids</taxon>
        <taxon>Sapindales</taxon>
        <taxon>Anacardiaceae</taxon>
        <taxon>Pistacia</taxon>
    </lineage>
</organism>
<gene>
    <name evidence="1" type="ORF">Patl1_34791</name>
</gene>
<name>A0ACC0ZP01_9ROSI</name>
<keyword evidence="2" id="KW-1185">Reference proteome</keyword>
<protein>
    <submittedName>
        <fullName evidence="1">Uncharacterized protein</fullName>
    </submittedName>
</protein>
<comment type="caution">
    <text evidence="1">The sequence shown here is derived from an EMBL/GenBank/DDBJ whole genome shotgun (WGS) entry which is preliminary data.</text>
</comment>
<dbReference type="Proteomes" id="UP001164250">
    <property type="component" value="Chromosome 15"/>
</dbReference>